<dbReference type="Pfam" id="PF00440">
    <property type="entry name" value="TetR_N"/>
    <property type="match status" value="1"/>
</dbReference>
<evidence type="ECO:0000259" key="2">
    <source>
        <dbReference type="Pfam" id="PF00440"/>
    </source>
</evidence>
<evidence type="ECO:0000313" key="3">
    <source>
        <dbReference type="EMBL" id="MEL5988161.1"/>
    </source>
</evidence>
<dbReference type="InterPro" id="IPR001647">
    <property type="entry name" value="HTH_TetR"/>
</dbReference>
<organism evidence="3 4">
    <name type="scientific">Kurthia gibsonii</name>
    <dbReference type="NCBI Taxonomy" id="33946"/>
    <lineage>
        <taxon>Bacteria</taxon>
        <taxon>Bacillati</taxon>
        <taxon>Bacillota</taxon>
        <taxon>Bacilli</taxon>
        <taxon>Bacillales</taxon>
        <taxon>Caryophanaceae</taxon>
        <taxon>Kurthia</taxon>
    </lineage>
</organism>
<proteinExistence type="predicted"/>
<keyword evidence="1" id="KW-0238">DNA-binding</keyword>
<dbReference type="SUPFAM" id="SSF46689">
    <property type="entry name" value="Homeodomain-like"/>
    <property type="match status" value="1"/>
</dbReference>
<sequence length="182" mass="22061">MKPIKVTHTNLLLWNSLRDLVFLENKDFERITINDICKRAAVHRSTFYNHFQDKYDLFTFGYRYYLLQKNNIAIEKQFFYPFTIYKMLNEQIHLHFFHFNYCDSLHALIYKLQREEMGRMLKRLVEVGYHLEIDVHIAVDLFLSIHMTFSEQIETGLLNDEEADEIFQKFLCKPLVKKNTHV</sequence>
<comment type="caution">
    <text evidence="3">The sequence shown here is derived from an EMBL/GenBank/DDBJ whole genome shotgun (WGS) entry which is preliminary data.</text>
</comment>
<dbReference type="RefSeq" id="WP_087680505.1">
    <property type="nucleotide sequence ID" value="NZ_JBBCRB010000001.1"/>
</dbReference>
<keyword evidence="4" id="KW-1185">Reference proteome</keyword>
<dbReference type="InterPro" id="IPR009057">
    <property type="entry name" value="Homeodomain-like_sf"/>
</dbReference>
<evidence type="ECO:0000256" key="1">
    <source>
        <dbReference type="ARBA" id="ARBA00023125"/>
    </source>
</evidence>
<name>A0ABU9LP34_9BACL</name>
<accession>A0ABU9LP34</accession>
<dbReference type="Gene3D" id="1.10.357.10">
    <property type="entry name" value="Tetracycline Repressor, domain 2"/>
    <property type="match status" value="1"/>
</dbReference>
<gene>
    <name evidence="3" type="ORF">AAF454_06985</name>
</gene>
<reference evidence="3 4" key="1">
    <citation type="submission" date="2024-04" db="EMBL/GenBank/DDBJ databases">
        <authorList>
            <person name="Wu Y.S."/>
            <person name="Zhang L."/>
        </authorList>
    </citation>
    <scope>NUCLEOTIDE SEQUENCE [LARGE SCALE GENOMIC DNA]</scope>
    <source>
        <strain evidence="3 4">KG-01</strain>
    </source>
</reference>
<feature type="domain" description="HTH tetR-type" evidence="2">
    <location>
        <begin position="25"/>
        <end position="58"/>
    </location>
</feature>
<protein>
    <submittedName>
        <fullName evidence="3">TetR/AcrR family transcriptional regulator</fullName>
    </submittedName>
</protein>
<dbReference type="EMBL" id="JBCEWA010000004">
    <property type="protein sequence ID" value="MEL5988161.1"/>
    <property type="molecule type" value="Genomic_DNA"/>
</dbReference>
<dbReference type="Proteomes" id="UP001398420">
    <property type="component" value="Unassembled WGS sequence"/>
</dbReference>
<evidence type="ECO:0000313" key="4">
    <source>
        <dbReference type="Proteomes" id="UP001398420"/>
    </source>
</evidence>